<reference evidence="2" key="2">
    <citation type="submission" date="2018-05" db="EMBL/GenBank/DDBJ databases">
        <title>OmerRS3 (Oryza meridionalis Reference Sequence Version 3).</title>
        <authorList>
            <person name="Zhang J."/>
            <person name="Kudrna D."/>
            <person name="Lee S."/>
            <person name="Talag J."/>
            <person name="Welchert J."/>
            <person name="Wing R.A."/>
        </authorList>
    </citation>
    <scope>NUCLEOTIDE SEQUENCE [LARGE SCALE GENOMIC DNA]</scope>
    <source>
        <strain evidence="2">cv. OR44</strain>
    </source>
</reference>
<accession>A0A0E0D6N4</accession>
<dbReference type="AlphaFoldDB" id="A0A0E0D6N4"/>
<protein>
    <submittedName>
        <fullName evidence="2">Uncharacterized protein</fullName>
    </submittedName>
</protein>
<proteinExistence type="predicted"/>
<evidence type="ECO:0000313" key="3">
    <source>
        <dbReference type="Proteomes" id="UP000008021"/>
    </source>
</evidence>
<evidence type="ECO:0000313" key="2">
    <source>
        <dbReference type="EnsemblPlants" id="OMERI03G30920.1"/>
    </source>
</evidence>
<dbReference type="HOGENOM" id="CLU_2708965_0_0_1"/>
<evidence type="ECO:0000256" key="1">
    <source>
        <dbReference type="SAM" id="MobiDB-lite"/>
    </source>
</evidence>
<name>A0A0E0D6N4_9ORYZ</name>
<feature type="region of interest" description="Disordered" evidence="1">
    <location>
        <begin position="1"/>
        <end position="38"/>
    </location>
</feature>
<reference evidence="2" key="1">
    <citation type="submission" date="2015-04" db="UniProtKB">
        <authorList>
            <consortium name="EnsemblPlants"/>
        </authorList>
    </citation>
    <scope>IDENTIFICATION</scope>
</reference>
<keyword evidence="3" id="KW-1185">Reference proteome</keyword>
<organism evidence="2">
    <name type="scientific">Oryza meridionalis</name>
    <dbReference type="NCBI Taxonomy" id="40149"/>
    <lineage>
        <taxon>Eukaryota</taxon>
        <taxon>Viridiplantae</taxon>
        <taxon>Streptophyta</taxon>
        <taxon>Embryophyta</taxon>
        <taxon>Tracheophyta</taxon>
        <taxon>Spermatophyta</taxon>
        <taxon>Magnoliopsida</taxon>
        <taxon>Liliopsida</taxon>
        <taxon>Poales</taxon>
        <taxon>Poaceae</taxon>
        <taxon>BOP clade</taxon>
        <taxon>Oryzoideae</taxon>
        <taxon>Oryzeae</taxon>
        <taxon>Oryzinae</taxon>
        <taxon>Oryza</taxon>
    </lineage>
</organism>
<sequence length="73" mass="8060">METLKAGPPLTPRAPGCSERPSPILPRTPDVSSSPPSIRLSAADHRRVYIEDGDPDPEETTLPREIRTLEVRM</sequence>
<dbReference type="EnsemblPlants" id="OMERI03G30920.1">
    <property type="protein sequence ID" value="OMERI03G30920.1"/>
    <property type="gene ID" value="OMERI03G30920"/>
</dbReference>
<dbReference type="Gramene" id="OMERI03G30920.1">
    <property type="protein sequence ID" value="OMERI03G30920.1"/>
    <property type="gene ID" value="OMERI03G30920"/>
</dbReference>
<dbReference type="Proteomes" id="UP000008021">
    <property type="component" value="Chromosome 3"/>
</dbReference>